<dbReference type="AlphaFoldDB" id="A0AAN7ZJV0"/>
<keyword evidence="3" id="KW-0862">Zinc</keyword>
<sequence length="138" mass="15574">MVVRSTFFLLRNLNKIRELSSSSCTIIPGQLFSSMRFLSNNIPNTGAIGKLERKLQLSFTCKKCNSRSTHEISKQAYDKGVVIVKCSTCQNNHLIADNLGWFEDLKGKRNIEEILAEKGEIVKRVANTLLHLESQSKC</sequence>
<dbReference type="GO" id="GO:0051087">
    <property type="term" value="F:protein-folding chaperone binding"/>
    <property type="evidence" value="ECO:0007669"/>
    <property type="project" value="TreeGrafter"/>
</dbReference>
<evidence type="ECO:0000256" key="4">
    <source>
        <dbReference type="PROSITE-ProRule" id="PRU00834"/>
    </source>
</evidence>
<evidence type="ECO:0000256" key="2">
    <source>
        <dbReference type="ARBA" id="ARBA00022771"/>
    </source>
</evidence>
<dbReference type="InterPro" id="IPR024158">
    <property type="entry name" value="Mt_import_TIM15"/>
</dbReference>
<comment type="caution">
    <text evidence="6">The sequence shown here is derived from an EMBL/GenBank/DDBJ whole genome shotgun (WGS) entry which is preliminary data.</text>
</comment>
<dbReference type="GO" id="GO:0006457">
    <property type="term" value="P:protein folding"/>
    <property type="evidence" value="ECO:0007669"/>
    <property type="project" value="TreeGrafter"/>
</dbReference>
<keyword evidence="7" id="KW-1185">Reference proteome</keyword>
<dbReference type="GO" id="GO:0005739">
    <property type="term" value="C:mitochondrion"/>
    <property type="evidence" value="ECO:0007669"/>
    <property type="project" value="TreeGrafter"/>
</dbReference>
<dbReference type="PANTHER" id="PTHR20922:SF13">
    <property type="entry name" value="DNL-TYPE ZINC FINGER PROTEIN"/>
    <property type="match status" value="1"/>
</dbReference>
<dbReference type="Proteomes" id="UP001329430">
    <property type="component" value="Chromosome 1"/>
</dbReference>
<evidence type="ECO:0000313" key="6">
    <source>
        <dbReference type="EMBL" id="KAK5650225.1"/>
    </source>
</evidence>
<keyword evidence="1" id="KW-0479">Metal-binding</keyword>
<dbReference type="GO" id="GO:0050821">
    <property type="term" value="P:protein stabilization"/>
    <property type="evidence" value="ECO:0007669"/>
    <property type="project" value="TreeGrafter"/>
</dbReference>
<dbReference type="PANTHER" id="PTHR20922">
    <property type="entry name" value="DNL-TYPE ZINC FINGER PROTEIN"/>
    <property type="match status" value="1"/>
</dbReference>
<gene>
    <name evidence="6" type="ORF">RI129_001254</name>
</gene>
<dbReference type="PROSITE" id="PS51501">
    <property type="entry name" value="ZF_DNL"/>
    <property type="match status" value="1"/>
</dbReference>
<protein>
    <recommendedName>
        <fullName evidence="5">DNL-type domain-containing protein</fullName>
    </recommendedName>
</protein>
<feature type="domain" description="DNL-type" evidence="5">
    <location>
        <begin position="50"/>
        <end position="138"/>
    </location>
</feature>
<dbReference type="GO" id="GO:0030150">
    <property type="term" value="P:protein import into mitochondrial matrix"/>
    <property type="evidence" value="ECO:0007669"/>
    <property type="project" value="TreeGrafter"/>
</dbReference>
<accession>A0AAN7ZJV0</accession>
<dbReference type="EMBL" id="JAVRBK010000001">
    <property type="protein sequence ID" value="KAK5650225.1"/>
    <property type="molecule type" value="Genomic_DNA"/>
</dbReference>
<evidence type="ECO:0000259" key="5">
    <source>
        <dbReference type="PROSITE" id="PS51501"/>
    </source>
</evidence>
<evidence type="ECO:0000256" key="1">
    <source>
        <dbReference type="ARBA" id="ARBA00022723"/>
    </source>
</evidence>
<dbReference type="Pfam" id="PF05180">
    <property type="entry name" value="zf-DNL"/>
    <property type="match status" value="1"/>
</dbReference>
<evidence type="ECO:0000313" key="7">
    <source>
        <dbReference type="Proteomes" id="UP001329430"/>
    </source>
</evidence>
<reference evidence="6 7" key="1">
    <citation type="journal article" date="2024" name="Insects">
        <title>An Improved Chromosome-Level Genome Assembly of the Firefly Pyrocoelia pectoralis.</title>
        <authorList>
            <person name="Fu X."/>
            <person name="Meyer-Rochow V.B."/>
            <person name="Ballantyne L."/>
            <person name="Zhu X."/>
        </authorList>
    </citation>
    <scope>NUCLEOTIDE SEQUENCE [LARGE SCALE GENOMIC DNA]</scope>
    <source>
        <strain evidence="6">XCY_ONT2</strain>
    </source>
</reference>
<dbReference type="GO" id="GO:0008270">
    <property type="term" value="F:zinc ion binding"/>
    <property type="evidence" value="ECO:0007669"/>
    <property type="project" value="UniProtKB-KW"/>
</dbReference>
<proteinExistence type="predicted"/>
<organism evidence="6 7">
    <name type="scientific">Pyrocoelia pectoralis</name>
    <dbReference type="NCBI Taxonomy" id="417401"/>
    <lineage>
        <taxon>Eukaryota</taxon>
        <taxon>Metazoa</taxon>
        <taxon>Ecdysozoa</taxon>
        <taxon>Arthropoda</taxon>
        <taxon>Hexapoda</taxon>
        <taxon>Insecta</taxon>
        <taxon>Pterygota</taxon>
        <taxon>Neoptera</taxon>
        <taxon>Endopterygota</taxon>
        <taxon>Coleoptera</taxon>
        <taxon>Polyphaga</taxon>
        <taxon>Elateriformia</taxon>
        <taxon>Elateroidea</taxon>
        <taxon>Lampyridae</taxon>
        <taxon>Lampyrinae</taxon>
        <taxon>Pyrocoelia</taxon>
    </lineage>
</organism>
<name>A0AAN7ZJV0_9COLE</name>
<dbReference type="InterPro" id="IPR007853">
    <property type="entry name" value="Znf_DNL-typ"/>
</dbReference>
<evidence type="ECO:0000256" key="3">
    <source>
        <dbReference type="ARBA" id="ARBA00022833"/>
    </source>
</evidence>
<keyword evidence="2 4" id="KW-0863">Zinc-finger</keyword>